<feature type="region of interest" description="Disordered" evidence="1">
    <location>
        <begin position="176"/>
        <end position="198"/>
    </location>
</feature>
<dbReference type="OrthoDB" id="1928976at2759"/>
<dbReference type="AlphaFoldDB" id="A0A2U1P7P2"/>
<keyword evidence="2" id="KW-0547">Nucleotide-binding</keyword>
<name>A0A2U1P7P2_ARTAN</name>
<organism evidence="2 3">
    <name type="scientific">Artemisia annua</name>
    <name type="common">Sweet wormwood</name>
    <dbReference type="NCBI Taxonomy" id="35608"/>
    <lineage>
        <taxon>Eukaryota</taxon>
        <taxon>Viridiplantae</taxon>
        <taxon>Streptophyta</taxon>
        <taxon>Embryophyta</taxon>
        <taxon>Tracheophyta</taxon>
        <taxon>Spermatophyta</taxon>
        <taxon>Magnoliopsida</taxon>
        <taxon>eudicotyledons</taxon>
        <taxon>Gunneridae</taxon>
        <taxon>Pentapetalae</taxon>
        <taxon>asterids</taxon>
        <taxon>campanulids</taxon>
        <taxon>Asterales</taxon>
        <taxon>Asteraceae</taxon>
        <taxon>Asteroideae</taxon>
        <taxon>Anthemideae</taxon>
        <taxon>Artemisiinae</taxon>
        <taxon>Artemisia</taxon>
    </lineage>
</organism>
<dbReference type="GO" id="GO:0004386">
    <property type="term" value="F:helicase activity"/>
    <property type="evidence" value="ECO:0007669"/>
    <property type="project" value="UniProtKB-KW"/>
</dbReference>
<proteinExistence type="predicted"/>
<dbReference type="EMBL" id="PKPP01001550">
    <property type="protein sequence ID" value="PWA81778.1"/>
    <property type="molecule type" value="Genomic_DNA"/>
</dbReference>
<dbReference type="Proteomes" id="UP000245207">
    <property type="component" value="Unassembled WGS sequence"/>
</dbReference>
<keyword evidence="2" id="KW-0347">Helicase</keyword>
<gene>
    <name evidence="2" type="ORF">CTI12_AA184650</name>
</gene>
<dbReference type="STRING" id="35608.A0A2U1P7P2"/>
<dbReference type="PANTHER" id="PTHR45786:SF74">
    <property type="entry name" value="ATP-DEPENDENT DNA HELICASE"/>
    <property type="match status" value="1"/>
</dbReference>
<accession>A0A2U1P7P2</accession>
<evidence type="ECO:0000313" key="2">
    <source>
        <dbReference type="EMBL" id="PWA81778.1"/>
    </source>
</evidence>
<keyword evidence="2" id="KW-0067">ATP-binding</keyword>
<dbReference type="PANTHER" id="PTHR45786">
    <property type="entry name" value="DNA BINDING PROTEIN-LIKE"/>
    <property type="match status" value="1"/>
</dbReference>
<keyword evidence="3" id="KW-1185">Reference proteome</keyword>
<evidence type="ECO:0000256" key="1">
    <source>
        <dbReference type="SAM" id="MobiDB-lite"/>
    </source>
</evidence>
<feature type="compositionally biased region" description="Polar residues" evidence="1">
    <location>
        <begin position="179"/>
        <end position="188"/>
    </location>
</feature>
<sequence>MARDMPMDGLHSLACDSASNYQPATSVSHGILEGSSGQYTGLTVMYDVASSGSIVARGLDCFHSNVVLTAALGSPAPALETPGHAAQQVCLMPVQSMMPAHVNAVSQLPAQAIKVDGLVSTFTAANIMPDPLRCHESRLTSEGSDAVPTQLLHNTIREYAPMVLDFSAGEVVQNHVPAESSSNGQPTLSRARMPTRRRSRARGMRAAFNRQHAQAGAPLDYKRFGSCDKVCQHCGALFWLEERRTGMPASAAPQYQKCCAGGRVVLRAYGEYPAYIVDLYSDRHFVDNIRAYNQIFTMTSFGATIDGSIHAGGPYVFRVSGQIYHWIGGFCPSGDETPRFLQMYIYDTDHEIHHRLSHFDPHKRHALREDIIEGLIQFLNQNNALVRLFRTARDKLQEADIPEFHIRLFGVIGANQYELPTADAIGAIVYDGGPESMTEYDVII</sequence>
<comment type="caution">
    <text evidence="2">The sequence shown here is derived from an EMBL/GenBank/DDBJ whole genome shotgun (WGS) entry which is preliminary data.</text>
</comment>
<protein>
    <submittedName>
        <fullName evidence="2">Helitron helicase-like domain-containing protein</fullName>
    </submittedName>
</protein>
<keyword evidence="2" id="KW-0378">Hydrolase</keyword>
<evidence type="ECO:0000313" key="3">
    <source>
        <dbReference type="Proteomes" id="UP000245207"/>
    </source>
</evidence>
<reference evidence="2 3" key="1">
    <citation type="journal article" date="2018" name="Mol. Plant">
        <title>The genome of Artemisia annua provides insight into the evolution of Asteraceae family and artemisinin biosynthesis.</title>
        <authorList>
            <person name="Shen Q."/>
            <person name="Zhang L."/>
            <person name="Liao Z."/>
            <person name="Wang S."/>
            <person name="Yan T."/>
            <person name="Shi P."/>
            <person name="Liu M."/>
            <person name="Fu X."/>
            <person name="Pan Q."/>
            <person name="Wang Y."/>
            <person name="Lv Z."/>
            <person name="Lu X."/>
            <person name="Zhang F."/>
            <person name="Jiang W."/>
            <person name="Ma Y."/>
            <person name="Chen M."/>
            <person name="Hao X."/>
            <person name="Li L."/>
            <person name="Tang Y."/>
            <person name="Lv G."/>
            <person name="Zhou Y."/>
            <person name="Sun X."/>
            <person name="Brodelius P.E."/>
            <person name="Rose J.K.C."/>
            <person name="Tang K."/>
        </authorList>
    </citation>
    <scope>NUCLEOTIDE SEQUENCE [LARGE SCALE GENOMIC DNA]</scope>
    <source>
        <strain evidence="3">cv. Huhao1</strain>
        <tissue evidence="2">Leaf</tissue>
    </source>
</reference>